<dbReference type="InterPro" id="IPR023165">
    <property type="entry name" value="rRNA_Ade_diMease-like_C"/>
</dbReference>
<evidence type="ECO:0000256" key="8">
    <source>
        <dbReference type="ARBA" id="ARBA00023015"/>
    </source>
</evidence>
<organism evidence="14 15">
    <name type="scientific">Ceratosolen solmsi marchali</name>
    <dbReference type="NCBI Taxonomy" id="326594"/>
    <lineage>
        <taxon>Eukaryota</taxon>
        <taxon>Metazoa</taxon>
        <taxon>Ecdysozoa</taxon>
        <taxon>Arthropoda</taxon>
        <taxon>Hexapoda</taxon>
        <taxon>Insecta</taxon>
        <taxon>Pterygota</taxon>
        <taxon>Neoptera</taxon>
        <taxon>Endopterygota</taxon>
        <taxon>Hymenoptera</taxon>
        <taxon>Apocrita</taxon>
        <taxon>Proctotrupomorpha</taxon>
        <taxon>Chalcidoidea</taxon>
        <taxon>Agaonidae</taxon>
        <taxon>Agaoninae</taxon>
        <taxon>Ceratosolen</taxon>
    </lineage>
</organism>
<keyword evidence="6 11" id="KW-0694">RNA-binding</keyword>
<keyword evidence="3 11" id="KW-0489">Methyltransferase</keyword>
<dbReference type="GO" id="GO:0006391">
    <property type="term" value="P:transcription initiation at mitochondrial promoter"/>
    <property type="evidence" value="ECO:0007669"/>
    <property type="project" value="TreeGrafter"/>
</dbReference>
<dbReference type="GO" id="GO:0005759">
    <property type="term" value="C:mitochondrial matrix"/>
    <property type="evidence" value="ECO:0007669"/>
    <property type="project" value="TreeGrafter"/>
</dbReference>
<gene>
    <name evidence="15" type="primary">LOC105360721</name>
</gene>
<evidence type="ECO:0000256" key="6">
    <source>
        <dbReference type="ARBA" id="ARBA00022884"/>
    </source>
</evidence>
<feature type="domain" description="Ribosomal RNA adenine methylase transferase N-terminal" evidence="13">
    <location>
        <begin position="37"/>
        <end position="231"/>
    </location>
</feature>
<feature type="binding site" evidence="11">
    <location>
        <position position="32"/>
    </location>
    <ligand>
        <name>S-adenosyl-L-methionine</name>
        <dbReference type="ChEBI" id="CHEBI:59789"/>
    </ligand>
</feature>
<dbReference type="RefSeq" id="XP_011496010.1">
    <property type="nucleotide sequence ID" value="XM_011497708.1"/>
</dbReference>
<name>A0AAJ6YDE2_9HYME</name>
<dbReference type="PANTHER" id="PTHR11727:SF17">
    <property type="entry name" value="DIMETHYLADENOSINE TRANSFERASE 1, MITOCHONDRIAL"/>
    <property type="match status" value="1"/>
</dbReference>
<dbReference type="KEGG" id="csol:105360721"/>
<evidence type="ECO:0000256" key="9">
    <source>
        <dbReference type="ARBA" id="ARBA00023128"/>
    </source>
</evidence>
<evidence type="ECO:0000256" key="5">
    <source>
        <dbReference type="ARBA" id="ARBA00022691"/>
    </source>
</evidence>
<comment type="subcellular location">
    <subcellularLocation>
        <location evidence="1">Mitochondrion</location>
    </subcellularLocation>
</comment>
<feature type="binding site" evidence="11">
    <location>
        <position position="108"/>
    </location>
    <ligand>
        <name>S-adenosyl-L-methionine</name>
        <dbReference type="ChEBI" id="CHEBI:59789"/>
    </ligand>
</feature>
<dbReference type="GO" id="GO:0003723">
    <property type="term" value="F:RNA binding"/>
    <property type="evidence" value="ECO:0007669"/>
    <property type="project" value="UniProtKB-UniRule"/>
</dbReference>
<dbReference type="InterPro" id="IPR001737">
    <property type="entry name" value="KsgA/Erm"/>
</dbReference>
<evidence type="ECO:0000256" key="10">
    <source>
        <dbReference type="ARBA" id="ARBA00023163"/>
    </source>
</evidence>
<sequence length="346" mass="39674">MASIRLPPLPTISDIIKLYRLSAIKQLSQNFLMDERLTDKIIKYTGKIYDSQVLEVGPGPGTITRSIIKKFPKQLVVVEKDKRFKPNLDMLKDAVTTSNGNMKIIYNDIMDVDTKTVFNDAKKRNWEDETPNIFLVGNLPFNVSTALIIKYLHEISEKSGMWSNGRVQMTLTFQKEVAERLVAEVSQNQRCRLSVIAQAFTVPKLRFIIPGGAFVPKPQVDVGVVSFIPLKIPRTNHNFNFFEKINRHLFSFRQKHCIKCAGTLFPPDCRDHLSKVMFKLADVDPKTPAFNLTVEDINRLASAYKYLCIKHQKLITYDYRACRKILSKKLTKLVSVTNHMEDGKMF</sequence>
<dbReference type="CTD" id="8674019"/>
<dbReference type="PROSITE" id="PS51689">
    <property type="entry name" value="SAM_RNA_A_N6_MT"/>
    <property type="match status" value="1"/>
</dbReference>
<dbReference type="GO" id="GO:0000179">
    <property type="term" value="F:rRNA (adenine-N6,N6-)-dimethyltransferase activity"/>
    <property type="evidence" value="ECO:0007669"/>
    <property type="project" value="UniProtKB-UniRule"/>
</dbReference>
<dbReference type="Gene3D" id="3.40.50.150">
    <property type="entry name" value="Vaccinia Virus protein VP39"/>
    <property type="match status" value="1"/>
</dbReference>
<dbReference type="InterPro" id="IPR020598">
    <property type="entry name" value="rRNA_Ade_methylase_Trfase_N"/>
</dbReference>
<feature type="binding site" evidence="11">
    <location>
        <position position="57"/>
    </location>
    <ligand>
        <name>S-adenosyl-L-methionine</name>
        <dbReference type="ChEBI" id="CHEBI:59789"/>
    </ligand>
</feature>
<evidence type="ECO:0000256" key="7">
    <source>
        <dbReference type="ARBA" id="ARBA00022946"/>
    </source>
</evidence>
<dbReference type="GO" id="GO:0034246">
    <property type="term" value="F:mitochondrial transcription factor activity"/>
    <property type="evidence" value="ECO:0007669"/>
    <property type="project" value="TreeGrafter"/>
</dbReference>
<proteinExistence type="inferred from homology"/>
<evidence type="ECO:0000313" key="15">
    <source>
        <dbReference type="RefSeq" id="XP_011496010.1"/>
    </source>
</evidence>
<feature type="binding site" evidence="11">
    <location>
        <position position="79"/>
    </location>
    <ligand>
        <name>S-adenosyl-L-methionine</name>
        <dbReference type="ChEBI" id="CHEBI:59789"/>
    </ligand>
</feature>
<dbReference type="SUPFAM" id="SSF53335">
    <property type="entry name" value="S-adenosyl-L-methionine-dependent methyltransferases"/>
    <property type="match status" value="1"/>
</dbReference>
<keyword evidence="4 11" id="KW-0808">Transferase</keyword>
<keyword evidence="9" id="KW-0496">Mitochondrion</keyword>
<dbReference type="PROSITE" id="PS01131">
    <property type="entry name" value="RRNA_A_DIMETH"/>
    <property type="match status" value="1"/>
</dbReference>
<evidence type="ECO:0000256" key="3">
    <source>
        <dbReference type="ARBA" id="ARBA00022603"/>
    </source>
</evidence>
<keyword evidence="8" id="KW-0805">Transcription regulation</keyword>
<dbReference type="NCBIfam" id="TIGR00755">
    <property type="entry name" value="ksgA"/>
    <property type="match status" value="1"/>
</dbReference>
<dbReference type="FunFam" id="3.40.50.150:FF:000109">
    <property type="entry name" value="rRNA adenine N(6)-methyltransferase"/>
    <property type="match status" value="1"/>
</dbReference>
<keyword evidence="10" id="KW-0804">Transcription</keyword>
<evidence type="ECO:0000259" key="13">
    <source>
        <dbReference type="SMART" id="SM00650"/>
    </source>
</evidence>
<evidence type="ECO:0000313" key="14">
    <source>
        <dbReference type="Proteomes" id="UP000695007"/>
    </source>
</evidence>
<feature type="binding site" evidence="11">
    <location>
        <position position="30"/>
    </location>
    <ligand>
        <name>S-adenosyl-L-methionine</name>
        <dbReference type="ChEBI" id="CHEBI:59789"/>
    </ligand>
</feature>
<dbReference type="AlphaFoldDB" id="A0AAJ6YDE2"/>
<dbReference type="Gene3D" id="1.10.8.100">
    <property type="entry name" value="Ribosomal RNA adenine dimethylase-like, domain 2"/>
    <property type="match status" value="1"/>
</dbReference>
<dbReference type="Pfam" id="PF00398">
    <property type="entry name" value="RrnaAD"/>
    <property type="match status" value="1"/>
</dbReference>
<dbReference type="InterPro" id="IPR029063">
    <property type="entry name" value="SAM-dependent_MTases_sf"/>
</dbReference>
<keyword evidence="14" id="KW-1185">Reference proteome</keyword>
<reference evidence="15" key="1">
    <citation type="submission" date="2025-08" db="UniProtKB">
        <authorList>
            <consortium name="RefSeq"/>
        </authorList>
    </citation>
    <scope>IDENTIFICATION</scope>
</reference>
<evidence type="ECO:0000256" key="12">
    <source>
        <dbReference type="RuleBase" id="RU362106"/>
    </source>
</evidence>
<evidence type="ECO:0000256" key="4">
    <source>
        <dbReference type="ARBA" id="ARBA00022679"/>
    </source>
</evidence>
<keyword evidence="2 12" id="KW-0698">rRNA processing</keyword>
<evidence type="ECO:0000256" key="11">
    <source>
        <dbReference type="PROSITE-ProRule" id="PRU01026"/>
    </source>
</evidence>
<dbReference type="InterPro" id="IPR020596">
    <property type="entry name" value="rRNA_Ade_Mease_Trfase_CS"/>
</dbReference>
<evidence type="ECO:0000256" key="2">
    <source>
        <dbReference type="ARBA" id="ARBA00022552"/>
    </source>
</evidence>
<accession>A0AAJ6YDE2</accession>
<evidence type="ECO:0000256" key="1">
    <source>
        <dbReference type="ARBA" id="ARBA00004173"/>
    </source>
</evidence>
<dbReference type="Proteomes" id="UP000695007">
    <property type="component" value="Unplaced"/>
</dbReference>
<keyword evidence="7" id="KW-0809">Transit peptide</keyword>
<dbReference type="SMART" id="SM00650">
    <property type="entry name" value="rADc"/>
    <property type="match status" value="1"/>
</dbReference>
<dbReference type="GeneID" id="105360721"/>
<dbReference type="EC" id="2.1.1.-" evidence="12"/>
<protein>
    <recommendedName>
        <fullName evidence="12">rRNA adenine N(6)-methyltransferase</fullName>
        <ecNumber evidence="12">2.1.1.-</ecNumber>
    </recommendedName>
</protein>
<feature type="binding site" evidence="11">
    <location>
        <position position="138"/>
    </location>
    <ligand>
        <name>S-adenosyl-L-methionine</name>
        <dbReference type="ChEBI" id="CHEBI:59789"/>
    </ligand>
</feature>
<comment type="similarity">
    <text evidence="11 12">Belongs to the class I-like SAM-binding methyltransferase superfamily. rRNA adenine N(6)-methyltransferase family.</text>
</comment>
<keyword evidence="5 11" id="KW-0949">S-adenosyl-L-methionine</keyword>
<dbReference type="PANTHER" id="PTHR11727">
    <property type="entry name" value="DIMETHYLADENOSINE TRANSFERASE"/>
    <property type="match status" value="1"/>
</dbReference>
<dbReference type="InterPro" id="IPR011530">
    <property type="entry name" value="rRNA_adenine_dimethylase"/>
</dbReference>